<dbReference type="InterPro" id="IPR045851">
    <property type="entry name" value="AMP-bd_C_sf"/>
</dbReference>
<dbReference type="RefSeq" id="WP_133884010.1">
    <property type="nucleotide sequence ID" value="NZ_MWIN01000043.1"/>
</dbReference>
<dbReference type="InterPro" id="IPR020845">
    <property type="entry name" value="AMP-binding_CS"/>
</dbReference>
<dbReference type="PANTHER" id="PTHR43767">
    <property type="entry name" value="LONG-CHAIN-FATTY-ACID--COA LIGASE"/>
    <property type="match status" value="1"/>
</dbReference>
<dbReference type="SUPFAM" id="SSF56801">
    <property type="entry name" value="Acetyl-CoA synthetase-like"/>
    <property type="match status" value="1"/>
</dbReference>
<dbReference type="Pfam" id="PF13193">
    <property type="entry name" value="AMP-binding_C"/>
    <property type="match status" value="1"/>
</dbReference>
<accession>A0A4V3UQX1</accession>
<dbReference type="Gene3D" id="3.40.50.12780">
    <property type="entry name" value="N-terminal domain of ligase-like"/>
    <property type="match status" value="1"/>
</dbReference>
<keyword evidence="4" id="KW-0436">Ligase</keyword>
<dbReference type="InterPro" id="IPR050237">
    <property type="entry name" value="ATP-dep_AMP-bd_enzyme"/>
</dbReference>
<evidence type="ECO:0000256" key="1">
    <source>
        <dbReference type="SAM" id="MobiDB-lite"/>
    </source>
</evidence>
<comment type="caution">
    <text evidence="4">The sequence shown here is derived from an EMBL/GenBank/DDBJ whole genome shotgun (WGS) entry which is preliminary data.</text>
</comment>
<dbReference type="Pfam" id="PF00501">
    <property type="entry name" value="AMP-binding"/>
    <property type="match status" value="1"/>
</dbReference>
<dbReference type="PANTHER" id="PTHR43767:SF1">
    <property type="entry name" value="NONRIBOSOMAL PEPTIDE SYNTHASE PES1 (EUROFUNG)-RELATED"/>
    <property type="match status" value="1"/>
</dbReference>
<feature type="domain" description="AMP-dependent synthetase/ligase" evidence="2">
    <location>
        <begin position="34"/>
        <end position="393"/>
    </location>
</feature>
<keyword evidence="5" id="KW-1185">Reference proteome</keyword>
<dbReference type="InterPro" id="IPR042099">
    <property type="entry name" value="ANL_N_sf"/>
</dbReference>
<dbReference type="GO" id="GO:0016878">
    <property type="term" value="F:acid-thiol ligase activity"/>
    <property type="evidence" value="ECO:0007669"/>
    <property type="project" value="UniProtKB-ARBA"/>
</dbReference>
<evidence type="ECO:0000259" key="2">
    <source>
        <dbReference type="Pfam" id="PF00501"/>
    </source>
</evidence>
<protein>
    <submittedName>
        <fullName evidence="4">Crotonobetaine/carnitine-CoA ligase</fullName>
    </submittedName>
</protein>
<dbReference type="PROSITE" id="PS00455">
    <property type="entry name" value="AMP_BINDING"/>
    <property type="match status" value="1"/>
</dbReference>
<dbReference type="Gene3D" id="3.30.300.30">
    <property type="match status" value="1"/>
</dbReference>
<feature type="region of interest" description="Disordered" evidence="1">
    <location>
        <begin position="1"/>
        <end position="21"/>
    </location>
</feature>
<gene>
    <name evidence="4" type="ORF">DFR24_4871</name>
</gene>
<organism evidence="4 5">
    <name type="scientific">Panacagrimonas perspica</name>
    <dbReference type="NCBI Taxonomy" id="381431"/>
    <lineage>
        <taxon>Bacteria</taxon>
        <taxon>Pseudomonadati</taxon>
        <taxon>Pseudomonadota</taxon>
        <taxon>Gammaproteobacteria</taxon>
        <taxon>Nevskiales</taxon>
        <taxon>Nevskiaceae</taxon>
        <taxon>Panacagrimonas</taxon>
    </lineage>
</organism>
<dbReference type="EMBL" id="SOBT01000013">
    <property type="protein sequence ID" value="TDU23344.1"/>
    <property type="molecule type" value="Genomic_DNA"/>
</dbReference>
<evidence type="ECO:0000313" key="5">
    <source>
        <dbReference type="Proteomes" id="UP000295341"/>
    </source>
</evidence>
<dbReference type="AlphaFoldDB" id="A0A4V3UQX1"/>
<reference evidence="4 5" key="1">
    <citation type="submission" date="2019-03" db="EMBL/GenBank/DDBJ databases">
        <title>Genomic Encyclopedia of Type Strains, Phase IV (KMG-IV): sequencing the most valuable type-strain genomes for metagenomic binning, comparative biology and taxonomic classification.</title>
        <authorList>
            <person name="Goeker M."/>
        </authorList>
    </citation>
    <scope>NUCLEOTIDE SEQUENCE [LARGE SCALE GENOMIC DNA]</scope>
    <source>
        <strain evidence="4 5">DSM 26377</strain>
    </source>
</reference>
<feature type="domain" description="AMP-binding enzyme C-terminal" evidence="3">
    <location>
        <begin position="446"/>
        <end position="521"/>
    </location>
</feature>
<proteinExistence type="predicted"/>
<dbReference type="InterPro" id="IPR025110">
    <property type="entry name" value="AMP-bd_C"/>
</dbReference>
<dbReference type="InterPro" id="IPR000873">
    <property type="entry name" value="AMP-dep_synth/lig_dom"/>
</dbReference>
<evidence type="ECO:0000313" key="4">
    <source>
        <dbReference type="EMBL" id="TDU23344.1"/>
    </source>
</evidence>
<evidence type="ECO:0000259" key="3">
    <source>
        <dbReference type="Pfam" id="PF13193"/>
    </source>
</evidence>
<name>A0A4V3UQX1_9GAMM</name>
<dbReference type="Proteomes" id="UP000295341">
    <property type="component" value="Unassembled WGS sequence"/>
</dbReference>
<dbReference type="OrthoDB" id="9803968at2"/>
<sequence length="557" mass="61376">MSATTIEVEDGPPGPVHADPRVPARDRVVTRELLERWCREQPDKVFLKFGDDGEEWTYARLRELTVQTALGLQQLGVRQGDHVLVWMPNNRDCLRVYFAVQYLGAVFVAINTAYKGSLLAHVVDNADARIAVVHADLLPRLCDVDTAALQTVIVAGGRAQGPAALRCVAYEDALLPASGRLAAPARAIEPWDPCAIIYTSGTTGPSKGVLCSYLHLFSNAGPETWPFVTSQDRYLVNMPMFHIGGAGGIYVMFARGASVSFVERFDTATFWSVVRATQTTVGFLLGVMAAFLEKQPPGPGDRDHPLRLVLMVPLSGDIAAFSERFGLTVHTIFNMTEISSPIVSGPNPTVRGTCGRPRPGVEVRLVDGNDCEVACGQVGEMLVRTDRPWAMNGGYYKNAEATARAWRNGWFHTGDAFRADEHGNFYFVDRMKDAIRRRGENISSFEVEADVVRHPAVREAAAVGVPSEIGEEDVMIVIAPVQGQTIDPAELLEFLRARMAHFMVPRYVRIVAELPKTPTAKVQKNQLREMGVTPDTWDREQAGIRVHMDRIGQGRNR</sequence>